<comment type="function">
    <text evidence="9">Required for endonucleolytic cleavage during polyadenylation-dependent pre-mRNA 3'-end formation.</text>
</comment>
<dbReference type="InterPro" id="IPR010655">
    <property type="entry name" value="Clp1_C"/>
</dbReference>
<evidence type="ECO:0000256" key="8">
    <source>
        <dbReference type="ARBA" id="ARBA00023242"/>
    </source>
</evidence>
<comment type="similarity">
    <text evidence="9">Belongs to the Clp1 family. Clp1 subfamily.</text>
</comment>
<sequence length="468" mass="51400">MSIPGLGLSASVARTQLGPIDIIETIAVHELSRNSEWRFEVAISQSIELKVLSGTAELFGTELALNHPYTFRGTKAAIYSWHGCRLEVKGLCTEYIAEETPMISYVNAHFALEKSRDDAQESGGEGPRVLVLGPSNSGKTSLVKLLTAYAVRMGRQPMIINTDSREGLLSIPGILTATPFASTLDVEEGWGSSPSSGPSPVPVKSPLCYYYGLENPEDNTRLWKPTVSRLAITATSRLVDDPDVKFTGMIIDTPGSITSGKYSFDLISHIVKEFQVNTILILGSERLEKEMTRQLQAYKTVRGEEVTVLKLDKSGGCVDRDETFMRATRDIAIKEYFFGTPSHTLSPQTRQISFSDLTIYRITSPTTISSNFLPGLGEEETSFSCNIYEKTSAIDFGEMLHSVLAVAYARRGDAQETVRDAPVMGFVYVAEVDARREKVSLLAPSSEDIGERPLVWGCWPEAVLNLMG</sequence>
<comment type="subcellular location">
    <subcellularLocation>
        <location evidence="2 9">Nucleus</location>
    </subcellularLocation>
</comment>
<evidence type="ECO:0000313" key="13">
    <source>
        <dbReference type="EMBL" id="KAG9244384.1"/>
    </source>
</evidence>
<organism evidence="13 14">
    <name type="scientific">Calycina marina</name>
    <dbReference type="NCBI Taxonomy" id="1763456"/>
    <lineage>
        <taxon>Eukaryota</taxon>
        <taxon>Fungi</taxon>
        <taxon>Dikarya</taxon>
        <taxon>Ascomycota</taxon>
        <taxon>Pezizomycotina</taxon>
        <taxon>Leotiomycetes</taxon>
        <taxon>Helotiales</taxon>
        <taxon>Pezizellaceae</taxon>
        <taxon>Calycina</taxon>
    </lineage>
</organism>
<dbReference type="Gene3D" id="2.60.120.1030">
    <property type="entry name" value="Clp1, DNA binding domain"/>
    <property type="match status" value="1"/>
</dbReference>
<dbReference type="Gene3D" id="2.40.30.330">
    <property type="entry name" value="Pre-mRNA cleavage complex subunit Clp1, C-terminal domain"/>
    <property type="match status" value="1"/>
</dbReference>
<dbReference type="InterPro" id="IPR032319">
    <property type="entry name" value="CLP1_P"/>
</dbReference>
<dbReference type="Proteomes" id="UP000887226">
    <property type="component" value="Unassembled WGS sequence"/>
</dbReference>
<feature type="domain" description="Clp1 C-terminal" evidence="10">
    <location>
        <begin position="345"/>
        <end position="461"/>
    </location>
</feature>
<gene>
    <name evidence="9" type="primary">CLP1</name>
    <name evidence="13" type="ORF">BJ878DRAFT_73583</name>
</gene>
<evidence type="ECO:0000259" key="12">
    <source>
        <dbReference type="Pfam" id="PF16575"/>
    </source>
</evidence>
<dbReference type="InterPro" id="IPR038239">
    <property type="entry name" value="Clp1_N_sf"/>
</dbReference>
<dbReference type="InterPro" id="IPR045116">
    <property type="entry name" value="Clp1/Grc3"/>
</dbReference>
<evidence type="ECO:0000256" key="3">
    <source>
        <dbReference type="ARBA" id="ARBA00018706"/>
    </source>
</evidence>
<comment type="caution">
    <text evidence="13">The sequence shown here is derived from an EMBL/GenBank/DDBJ whole genome shotgun (WGS) entry which is preliminary data.</text>
</comment>
<evidence type="ECO:0000256" key="5">
    <source>
        <dbReference type="ARBA" id="ARBA00022664"/>
    </source>
</evidence>
<feature type="binding site" evidence="9">
    <location>
        <position position="75"/>
    </location>
    <ligand>
        <name>ATP</name>
        <dbReference type="ChEBI" id="CHEBI:30616"/>
    </ligand>
</feature>
<evidence type="ECO:0000256" key="9">
    <source>
        <dbReference type="HAMAP-Rule" id="MF_03035"/>
    </source>
</evidence>
<evidence type="ECO:0000256" key="1">
    <source>
        <dbReference type="ARBA" id="ARBA00003798"/>
    </source>
</evidence>
<comment type="function">
    <text evidence="1">Polynucleotide 5'-kinase involved in rRNA processing.</text>
</comment>
<keyword evidence="8 9" id="KW-0539">Nucleus</keyword>
<dbReference type="InterPro" id="IPR028606">
    <property type="entry name" value="Clp1"/>
</dbReference>
<feature type="domain" description="Clp1 P-loop" evidence="12">
    <location>
        <begin position="133"/>
        <end position="338"/>
    </location>
</feature>
<dbReference type="PANTHER" id="PTHR12755:SF6">
    <property type="entry name" value="POLYRIBONUCLEOTIDE 5'-HYDROXYL-KINASE CLP1"/>
    <property type="match status" value="1"/>
</dbReference>
<dbReference type="GO" id="GO:0051731">
    <property type="term" value="F:polynucleotide 5'-hydroxyl-kinase activity"/>
    <property type="evidence" value="ECO:0007669"/>
    <property type="project" value="InterPro"/>
</dbReference>
<dbReference type="GO" id="GO:0005849">
    <property type="term" value="C:mRNA cleavage factor complex"/>
    <property type="evidence" value="ECO:0007669"/>
    <property type="project" value="UniProtKB-UniRule"/>
</dbReference>
<dbReference type="FunFam" id="2.60.120.1030:FF:000001">
    <property type="entry name" value="Protein CLP1 homolog 5"/>
    <property type="match status" value="1"/>
</dbReference>
<evidence type="ECO:0000256" key="2">
    <source>
        <dbReference type="ARBA" id="ARBA00004123"/>
    </source>
</evidence>
<dbReference type="Pfam" id="PF16573">
    <property type="entry name" value="CLP1_N"/>
    <property type="match status" value="1"/>
</dbReference>
<evidence type="ECO:0000259" key="11">
    <source>
        <dbReference type="Pfam" id="PF16573"/>
    </source>
</evidence>
<evidence type="ECO:0000256" key="7">
    <source>
        <dbReference type="ARBA" id="ARBA00022840"/>
    </source>
</evidence>
<feature type="binding site" evidence="9">
    <location>
        <begin position="136"/>
        <end position="141"/>
    </location>
    <ligand>
        <name>ATP</name>
        <dbReference type="ChEBI" id="CHEBI:30616"/>
    </ligand>
</feature>
<dbReference type="EMBL" id="MU253910">
    <property type="protein sequence ID" value="KAG9244384.1"/>
    <property type="molecule type" value="Genomic_DNA"/>
</dbReference>
<accession>A0A9P7Z2G3</accession>
<name>A0A9P7Z2G3_9HELO</name>
<comment type="subunit">
    <text evidence="9">Component of a pre-mRNA cleavage factor complex. Interacts directly with PCF11.</text>
</comment>
<dbReference type="GO" id="GO:0005524">
    <property type="term" value="F:ATP binding"/>
    <property type="evidence" value="ECO:0007669"/>
    <property type="project" value="UniProtKB-UniRule"/>
</dbReference>
<keyword evidence="5 9" id="KW-0507">mRNA processing</keyword>
<dbReference type="GO" id="GO:0031124">
    <property type="term" value="P:mRNA 3'-end processing"/>
    <property type="evidence" value="ECO:0007669"/>
    <property type="project" value="UniProtKB-UniRule"/>
</dbReference>
<dbReference type="AlphaFoldDB" id="A0A9P7Z2G3"/>
<keyword evidence="14" id="KW-1185">Reference proteome</keyword>
<dbReference type="SUPFAM" id="SSF52540">
    <property type="entry name" value="P-loop containing nucleoside triphosphate hydrolases"/>
    <property type="match status" value="1"/>
</dbReference>
<evidence type="ECO:0000313" key="14">
    <source>
        <dbReference type="Proteomes" id="UP000887226"/>
    </source>
</evidence>
<keyword evidence="7 9" id="KW-0067">ATP-binding</keyword>
<dbReference type="PANTHER" id="PTHR12755">
    <property type="entry name" value="CLEAVAGE/POLYADENYLATION FACTOR IA SUBUNIT CLP1P"/>
    <property type="match status" value="1"/>
</dbReference>
<proteinExistence type="inferred from homology"/>
<dbReference type="OrthoDB" id="258143at2759"/>
<protein>
    <recommendedName>
        <fullName evidence="4">Polynucleotide 5'-hydroxyl-kinase GRC3</fullName>
    </recommendedName>
    <alternativeName>
        <fullName evidence="3">Polynucleotide 5'-hydroxyl-kinase grc3</fullName>
    </alternativeName>
</protein>
<dbReference type="GO" id="GO:0006388">
    <property type="term" value="P:tRNA splicing, via endonucleolytic cleavage and ligation"/>
    <property type="evidence" value="ECO:0007669"/>
    <property type="project" value="TreeGrafter"/>
</dbReference>
<dbReference type="InterPro" id="IPR032324">
    <property type="entry name" value="Clp1_N"/>
</dbReference>
<keyword evidence="6 9" id="KW-0547">Nucleotide-binding</keyword>
<reference evidence="13" key="1">
    <citation type="journal article" date="2021" name="IMA Fungus">
        <title>Genomic characterization of three marine fungi, including Emericellopsis atlantica sp. nov. with signatures of a generalist lifestyle and marine biomass degradation.</title>
        <authorList>
            <person name="Hagestad O.C."/>
            <person name="Hou L."/>
            <person name="Andersen J.H."/>
            <person name="Hansen E.H."/>
            <person name="Altermark B."/>
            <person name="Li C."/>
            <person name="Kuhnert E."/>
            <person name="Cox R.J."/>
            <person name="Crous P.W."/>
            <person name="Spatafora J.W."/>
            <person name="Lail K."/>
            <person name="Amirebrahimi M."/>
            <person name="Lipzen A."/>
            <person name="Pangilinan J."/>
            <person name="Andreopoulos W."/>
            <person name="Hayes R.D."/>
            <person name="Ng V."/>
            <person name="Grigoriev I.V."/>
            <person name="Jackson S.A."/>
            <person name="Sutton T.D.S."/>
            <person name="Dobson A.D.W."/>
            <person name="Rama T."/>
        </authorList>
    </citation>
    <scope>NUCLEOTIDE SEQUENCE</scope>
    <source>
        <strain evidence="13">TRa3180A</strain>
    </source>
</reference>
<evidence type="ECO:0000256" key="4">
    <source>
        <dbReference type="ARBA" id="ARBA00019824"/>
    </source>
</evidence>
<dbReference type="InterPro" id="IPR027417">
    <property type="entry name" value="P-loop_NTPase"/>
</dbReference>
<dbReference type="HAMAP" id="MF_03035">
    <property type="entry name" value="Clp1"/>
    <property type="match status" value="1"/>
</dbReference>
<dbReference type="Pfam" id="PF16575">
    <property type="entry name" value="CLP1_P"/>
    <property type="match status" value="1"/>
</dbReference>
<feature type="domain" description="Clp1 N-terminal" evidence="11">
    <location>
        <begin position="30"/>
        <end position="118"/>
    </location>
</feature>
<evidence type="ECO:0000259" key="10">
    <source>
        <dbReference type="Pfam" id="PF06807"/>
    </source>
</evidence>
<feature type="binding site" evidence="9">
    <location>
        <position position="36"/>
    </location>
    <ligand>
        <name>ATP</name>
        <dbReference type="ChEBI" id="CHEBI:30616"/>
    </ligand>
</feature>
<dbReference type="InterPro" id="IPR038238">
    <property type="entry name" value="Clp1_C_sf"/>
</dbReference>
<dbReference type="Gene3D" id="3.40.50.300">
    <property type="entry name" value="P-loop containing nucleotide triphosphate hydrolases"/>
    <property type="match status" value="1"/>
</dbReference>
<evidence type="ECO:0000256" key="6">
    <source>
        <dbReference type="ARBA" id="ARBA00022741"/>
    </source>
</evidence>
<dbReference type="Pfam" id="PF06807">
    <property type="entry name" value="Clp1"/>
    <property type="match status" value="1"/>
</dbReference>